<dbReference type="InterPro" id="IPR036937">
    <property type="entry name" value="Adhesion_dom_fimbrial_sf"/>
</dbReference>
<dbReference type="EMBL" id="JAWJAC010000026">
    <property type="protein sequence ID" value="MDV2865699.1"/>
    <property type="molecule type" value="Genomic_DNA"/>
</dbReference>
<protein>
    <submittedName>
        <fullName evidence="5">Fimbrial protein</fullName>
    </submittedName>
</protein>
<evidence type="ECO:0000256" key="3">
    <source>
        <dbReference type="ARBA" id="ARBA00023263"/>
    </source>
</evidence>
<feature type="domain" description="Fimbrial-type adhesion" evidence="4">
    <location>
        <begin position="89"/>
        <end position="225"/>
    </location>
</feature>
<dbReference type="Gene3D" id="2.60.40.1090">
    <property type="entry name" value="Fimbrial-type adhesion domain"/>
    <property type="match status" value="1"/>
</dbReference>
<dbReference type="AlphaFoldDB" id="A0AB35RUC4"/>
<comment type="similarity">
    <text evidence="2">Belongs to the fimbrial protein family.</text>
</comment>
<reference evidence="5 6" key="1">
    <citation type="submission" date="2023-10" db="EMBL/GenBank/DDBJ databases">
        <title>Phytobacter spp. The emergence of a new genus of hospital-origin enterobacteria encoding carbapenemases in Argentina.</title>
        <authorList>
            <person name="Vay C."/>
            <person name="Almuzara M."/>
            <person name="Traglia G.M."/>
            <person name="Campos J."/>
        </authorList>
    </citation>
    <scope>NUCLEOTIDE SEQUENCE [LARGE SCALE GENOMIC DNA]</scope>
    <source>
        <strain evidence="5 6">CVMA36</strain>
    </source>
</reference>
<dbReference type="Proteomes" id="UP001286589">
    <property type="component" value="Unassembled WGS sequence"/>
</dbReference>
<name>A0AB35RUC4_9ENTR</name>
<dbReference type="GO" id="GO:0043709">
    <property type="term" value="P:cell adhesion involved in single-species biofilm formation"/>
    <property type="evidence" value="ECO:0007669"/>
    <property type="project" value="TreeGrafter"/>
</dbReference>
<organism evidence="5 6">
    <name type="scientific">Phytobacter ursingii</name>
    <dbReference type="NCBI Taxonomy" id="1972431"/>
    <lineage>
        <taxon>Bacteria</taxon>
        <taxon>Pseudomonadati</taxon>
        <taxon>Pseudomonadota</taxon>
        <taxon>Gammaproteobacteria</taxon>
        <taxon>Enterobacterales</taxon>
        <taxon>Enterobacteriaceae</taxon>
        <taxon>Phytobacter</taxon>
    </lineage>
</organism>
<dbReference type="InterPro" id="IPR050263">
    <property type="entry name" value="Bact_Fimbrial_Adh_Pro"/>
</dbReference>
<sequence length="226" mass="24292">MWSAYNSVPITTGWSYYYGHPNSTKPQPFYFQTLYGQYYATDTQITPGTTTLSGKDAAYGYMSEYSSYGQVKGVTWKFSGNTTFTVRSCKTPDITVPLGSHASNDFPAVGSTSQPVPFNFQINDCAAEMTSVSYTFKPAAGITLQGSGNNQYLTLDSSSTASGVGVQVLYEDGITAVPFNTKTAFSGYVKATGGSYTIPMKARYVRTGTISTGTANSAAEFVMAYE</sequence>
<accession>A0AB35RUC4</accession>
<dbReference type="RefSeq" id="WP_229220686.1">
    <property type="nucleotide sequence ID" value="NZ_JAWJAC010000026.1"/>
</dbReference>
<evidence type="ECO:0000259" key="4">
    <source>
        <dbReference type="Pfam" id="PF00419"/>
    </source>
</evidence>
<keyword evidence="6" id="KW-1185">Reference proteome</keyword>
<dbReference type="InterPro" id="IPR000259">
    <property type="entry name" value="Adhesion_dom_fimbrial"/>
</dbReference>
<dbReference type="PANTHER" id="PTHR33420">
    <property type="entry name" value="FIMBRIAL SUBUNIT ELFA-RELATED"/>
    <property type="match status" value="1"/>
</dbReference>
<gene>
    <name evidence="5" type="ORF">R0H02_24970</name>
</gene>
<comment type="caution">
    <text evidence="5">The sequence shown here is derived from an EMBL/GenBank/DDBJ whole genome shotgun (WGS) entry which is preliminary data.</text>
</comment>
<dbReference type="InterPro" id="IPR008966">
    <property type="entry name" value="Adhesion_dom_sf"/>
</dbReference>
<keyword evidence="3" id="KW-0281">Fimbrium</keyword>
<evidence type="ECO:0000256" key="2">
    <source>
        <dbReference type="ARBA" id="ARBA00006671"/>
    </source>
</evidence>
<evidence type="ECO:0000256" key="1">
    <source>
        <dbReference type="ARBA" id="ARBA00004561"/>
    </source>
</evidence>
<dbReference type="Pfam" id="PF00419">
    <property type="entry name" value="Fimbrial"/>
    <property type="match status" value="1"/>
</dbReference>
<proteinExistence type="inferred from homology"/>
<dbReference type="PANTHER" id="PTHR33420:SF14">
    <property type="entry name" value="TYPE 1 FIMBRIN D-MANNOSE SPECIFIC ADHESIN"/>
    <property type="match status" value="1"/>
</dbReference>
<dbReference type="SUPFAM" id="SSF49401">
    <property type="entry name" value="Bacterial adhesins"/>
    <property type="match status" value="1"/>
</dbReference>
<comment type="subcellular location">
    <subcellularLocation>
        <location evidence="1">Fimbrium</location>
    </subcellularLocation>
</comment>
<evidence type="ECO:0000313" key="6">
    <source>
        <dbReference type="Proteomes" id="UP001286589"/>
    </source>
</evidence>
<dbReference type="GO" id="GO:0009289">
    <property type="term" value="C:pilus"/>
    <property type="evidence" value="ECO:0007669"/>
    <property type="project" value="UniProtKB-SubCell"/>
</dbReference>
<evidence type="ECO:0000313" key="5">
    <source>
        <dbReference type="EMBL" id="MDV2865699.1"/>
    </source>
</evidence>